<feature type="transmembrane region" description="Helical" evidence="6">
    <location>
        <begin position="303"/>
        <end position="327"/>
    </location>
</feature>
<comment type="caution">
    <text evidence="7">The sequence shown here is derived from an EMBL/GenBank/DDBJ whole genome shotgun (WGS) entry which is preliminary data.</text>
</comment>
<evidence type="ECO:0000256" key="1">
    <source>
        <dbReference type="ARBA" id="ARBA00004141"/>
    </source>
</evidence>
<dbReference type="Proteomes" id="UP001602245">
    <property type="component" value="Unassembled WGS sequence"/>
</dbReference>
<organism evidence="7 8">
    <name type="scientific">Paractinoplanes globisporus</name>
    <dbReference type="NCBI Taxonomy" id="113565"/>
    <lineage>
        <taxon>Bacteria</taxon>
        <taxon>Bacillati</taxon>
        <taxon>Actinomycetota</taxon>
        <taxon>Actinomycetes</taxon>
        <taxon>Micromonosporales</taxon>
        <taxon>Micromonosporaceae</taxon>
        <taxon>Paractinoplanes</taxon>
    </lineage>
</organism>
<feature type="transmembrane region" description="Helical" evidence="6">
    <location>
        <begin position="263"/>
        <end position="283"/>
    </location>
</feature>
<keyword evidence="5 6" id="KW-0472">Membrane</keyword>
<proteinExistence type="inferred from homology"/>
<protein>
    <submittedName>
        <fullName evidence="7">AI-2E family transporter</fullName>
    </submittedName>
</protein>
<feature type="transmembrane region" description="Helical" evidence="6">
    <location>
        <begin position="198"/>
        <end position="231"/>
    </location>
</feature>
<dbReference type="Pfam" id="PF01594">
    <property type="entry name" value="AI-2E_transport"/>
    <property type="match status" value="1"/>
</dbReference>
<evidence type="ECO:0000313" key="8">
    <source>
        <dbReference type="Proteomes" id="UP001602245"/>
    </source>
</evidence>
<comment type="subcellular location">
    <subcellularLocation>
        <location evidence="1">Membrane</location>
        <topology evidence="1">Multi-pass membrane protein</topology>
    </subcellularLocation>
</comment>
<evidence type="ECO:0000313" key="7">
    <source>
        <dbReference type="EMBL" id="MFF5289304.1"/>
    </source>
</evidence>
<evidence type="ECO:0000256" key="3">
    <source>
        <dbReference type="ARBA" id="ARBA00022692"/>
    </source>
</evidence>
<sequence>MEPTRFNSSRAATVFVVLGGIVITVLGLRELAWLVTPAVFALVIVILVHPIYTSLVRRGVPAIVALVALLLSIFGIILGLVAIVVYAIARLATVLPSYFDEAAATTREFSEFLASLGVGPEQIREIVRNIDLPVVAGWLTAHIPSLVGAATSLVLVYSLLLFVGIESAQISRRSVALQEDHPRLALALASFVANTRRYVAITGVFAIIVGTLDTVFLLILGIPLAFLWGLLAAVCNFIPYVGFLVGLVPPALLALLTQGWQSMVLVIVVYIVLNSIVTTFVPAKVVGDAVGMSMTVTVASVAFWAWVLGPLGAVLAIPLSLLVKAIFIDSVRSARWLAGFVDAGGSRRAGRAPTRR</sequence>
<evidence type="ECO:0000256" key="4">
    <source>
        <dbReference type="ARBA" id="ARBA00022989"/>
    </source>
</evidence>
<evidence type="ECO:0000256" key="5">
    <source>
        <dbReference type="ARBA" id="ARBA00023136"/>
    </source>
</evidence>
<feature type="transmembrane region" description="Helical" evidence="6">
    <location>
        <begin position="12"/>
        <end position="28"/>
    </location>
</feature>
<dbReference type="PANTHER" id="PTHR21716:SF64">
    <property type="entry name" value="AI-2 TRANSPORT PROTEIN TQSA"/>
    <property type="match status" value="1"/>
</dbReference>
<keyword evidence="3 6" id="KW-0812">Transmembrane</keyword>
<accession>A0ABW6W9D1</accession>
<keyword evidence="4 6" id="KW-1133">Transmembrane helix</keyword>
<dbReference type="InterPro" id="IPR002549">
    <property type="entry name" value="AI-2E-like"/>
</dbReference>
<evidence type="ECO:0000256" key="6">
    <source>
        <dbReference type="SAM" id="Phobius"/>
    </source>
</evidence>
<name>A0ABW6W9D1_9ACTN</name>
<reference evidence="7 8" key="1">
    <citation type="submission" date="2024-10" db="EMBL/GenBank/DDBJ databases">
        <title>The Natural Products Discovery Center: Release of the First 8490 Sequenced Strains for Exploring Actinobacteria Biosynthetic Diversity.</title>
        <authorList>
            <person name="Kalkreuter E."/>
            <person name="Kautsar S.A."/>
            <person name="Yang D."/>
            <person name="Bader C.D."/>
            <person name="Teijaro C.N."/>
            <person name="Fluegel L."/>
            <person name="Davis C.M."/>
            <person name="Simpson J.R."/>
            <person name="Lauterbach L."/>
            <person name="Steele A.D."/>
            <person name="Gui C."/>
            <person name="Meng S."/>
            <person name="Li G."/>
            <person name="Viehrig K."/>
            <person name="Ye F."/>
            <person name="Su P."/>
            <person name="Kiefer A.F."/>
            <person name="Nichols A."/>
            <person name="Cepeda A.J."/>
            <person name="Yan W."/>
            <person name="Fan B."/>
            <person name="Jiang Y."/>
            <person name="Adhikari A."/>
            <person name="Zheng C.-J."/>
            <person name="Schuster L."/>
            <person name="Cowan T.M."/>
            <person name="Smanski M.J."/>
            <person name="Chevrette M.G."/>
            <person name="De Carvalho L.P.S."/>
            <person name="Shen B."/>
        </authorList>
    </citation>
    <scope>NUCLEOTIDE SEQUENCE [LARGE SCALE GENOMIC DNA]</scope>
    <source>
        <strain evidence="7 8">NPDC000087</strain>
    </source>
</reference>
<feature type="transmembrane region" description="Helical" evidence="6">
    <location>
        <begin position="141"/>
        <end position="163"/>
    </location>
</feature>
<gene>
    <name evidence="7" type="ORF">ACFY35_07690</name>
</gene>
<evidence type="ECO:0000256" key="2">
    <source>
        <dbReference type="ARBA" id="ARBA00009773"/>
    </source>
</evidence>
<dbReference type="RefSeq" id="WP_020509645.1">
    <property type="nucleotide sequence ID" value="NZ_JBIAZU010000001.1"/>
</dbReference>
<comment type="similarity">
    <text evidence="2">Belongs to the autoinducer-2 exporter (AI-2E) (TC 2.A.86) family.</text>
</comment>
<keyword evidence="8" id="KW-1185">Reference proteome</keyword>
<feature type="transmembrane region" description="Helical" evidence="6">
    <location>
        <begin position="34"/>
        <end position="52"/>
    </location>
</feature>
<dbReference type="EMBL" id="JBIAZU010000001">
    <property type="protein sequence ID" value="MFF5289304.1"/>
    <property type="molecule type" value="Genomic_DNA"/>
</dbReference>
<dbReference type="PANTHER" id="PTHR21716">
    <property type="entry name" value="TRANSMEMBRANE PROTEIN"/>
    <property type="match status" value="1"/>
</dbReference>
<feature type="transmembrane region" description="Helical" evidence="6">
    <location>
        <begin position="64"/>
        <end position="89"/>
    </location>
</feature>